<evidence type="ECO:0000313" key="16">
    <source>
        <dbReference type="Proteomes" id="UP000734854"/>
    </source>
</evidence>
<feature type="signal peptide" evidence="12">
    <location>
        <begin position="1"/>
        <end position="43"/>
    </location>
</feature>
<dbReference type="SMART" id="SM00220">
    <property type="entry name" value="S_TKc"/>
    <property type="match status" value="1"/>
</dbReference>
<dbReference type="Pfam" id="PF07714">
    <property type="entry name" value="PK_Tyr_Ser-Thr"/>
    <property type="match status" value="1"/>
</dbReference>
<dbReference type="GO" id="GO:0005524">
    <property type="term" value="F:ATP binding"/>
    <property type="evidence" value="ECO:0007669"/>
    <property type="project" value="UniProtKB-UniRule"/>
</dbReference>
<proteinExistence type="predicted"/>
<dbReference type="SUPFAM" id="SSF56112">
    <property type="entry name" value="Protein kinase-like (PK-like)"/>
    <property type="match status" value="1"/>
</dbReference>
<dbReference type="Gene3D" id="3.30.200.20">
    <property type="entry name" value="Phosphorylase Kinase, domain 1"/>
    <property type="match status" value="1"/>
</dbReference>
<dbReference type="Gene3D" id="3.30.430.20">
    <property type="entry name" value="Gnk2 domain, C-X8-C-X2-C motif"/>
    <property type="match status" value="4"/>
</dbReference>
<keyword evidence="3 12" id="KW-0732">Signal</keyword>
<evidence type="ECO:0000256" key="5">
    <source>
        <dbReference type="ARBA" id="ARBA00022741"/>
    </source>
</evidence>
<keyword evidence="9" id="KW-0325">Glycoprotein</keyword>
<dbReference type="FunFam" id="3.30.200.20:FF:000466">
    <property type="entry name" value="Putative LRR receptor-like serine/threonine-protein kinase"/>
    <property type="match status" value="1"/>
</dbReference>
<protein>
    <recommendedName>
        <fullName evidence="17">Cysteine-rich receptor-like protein kinase 25</fullName>
    </recommendedName>
</protein>
<feature type="transmembrane region" description="Helical" evidence="11">
    <location>
        <begin position="519"/>
        <end position="540"/>
    </location>
</feature>
<dbReference type="PANTHER" id="PTHR47973">
    <property type="entry name" value="CYSTEINE-RICH RECEPTOR-LIKE PROTEIN KINASE 3"/>
    <property type="match status" value="1"/>
</dbReference>
<keyword evidence="11" id="KW-0812">Transmembrane</keyword>
<dbReference type="PROSITE" id="PS00107">
    <property type="entry name" value="PROTEIN_KINASE_ATP"/>
    <property type="match status" value="1"/>
</dbReference>
<feature type="domain" description="Gnk2-homologous" evidence="14">
    <location>
        <begin position="369"/>
        <end position="475"/>
    </location>
</feature>
<dbReference type="Gene3D" id="1.10.510.10">
    <property type="entry name" value="Transferase(Phosphotransferase) domain 1"/>
    <property type="match status" value="1"/>
</dbReference>
<keyword evidence="11" id="KW-0472">Membrane</keyword>
<evidence type="ECO:0000256" key="2">
    <source>
        <dbReference type="ARBA" id="ARBA00022679"/>
    </source>
</evidence>
<reference evidence="15 16" key="1">
    <citation type="submission" date="2020-08" db="EMBL/GenBank/DDBJ databases">
        <title>Plant Genome Project.</title>
        <authorList>
            <person name="Zhang R.-G."/>
        </authorList>
    </citation>
    <scope>NUCLEOTIDE SEQUENCE [LARGE SCALE GENOMIC DNA]</scope>
    <source>
        <tissue evidence="15">Rhizome</tissue>
    </source>
</reference>
<evidence type="ECO:0000256" key="3">
    <source>
        <dbReference type="ARBA" id="ARBA00022729"/>
    </source>
</evidence>
<dbReference type="InterPro" id="IPR038408">
    <property type="entry name" value="GNK2_sf"/>
</dbReference>
<evidence type="ECO:0000259" key="14">
    <source>
        <dbReference type="PROSITE" id="PS51473"/>
    </source>
</evidence>
<evidence type="ECO:0000256" key="4">
    <source>
        <dbReference type="ARBA" id="ARBA00022737"/>
    </source>
</evidence>
<dbReference type="EMBL" id="JACMSC010000007">
    <property type="protein sequence ID" value="KAG6515120.1"/>
    <property type="molecule type" value="Genomic_DNA"/>
</dbReference>
<evidence type="ECO:0000256" key="8">
    <source>
        <dbReference type="ARBA" id="ARBA00023170"/>
    </source>
</evidence>
<evidence type="ECO:0008006" key="17">
    <source>
        <dbReference type="Google" id="ProtNLM"/>
    </source>
</evidence>
<feature type="domain" description="Gnk2-homologous" evidence="14">
    <location>
        <begin position="261"/>
        <end position="365"/>
    </location>
</feature>
<keyword evidence="6" id="KW-0418">Kinase</keyword>
<dbReference type="InterPro" id="IPR002902">
    <property type="entry name" value="GNK2"/>
</dbReference>
<name>A0A8J5HEX1_ZINOF</name>
<evidence type="ECO:0000256" key="7">
    <source>
        <dbReference type="ARBA" id="ARBA00022840"/>
    </source>
</evidence>
<evidence type="ECO:0000313" key="15">
    <source>
        <dbReference type="EMBL" id="KAG6515120.1"/>
    </source>
</evidence>
<feature type="domain" description="Gnk2-homologous" evidence="14">
    <location>
        <begin position="148"/>
        <end position="250"/>
    </location>
</feature>
<keyword evidence="11" id="KW-1133">Transmembrane helix</keyword>
<evidence type="ECO:0000259" key="13">
    <source>
        <dbReference type="PROSITE" id="PS50011"/>
    </source>
</evidence>
<keyword evidence="2" id="KW-0808">Transferase</keyword>
<feature type="binding site" evidence="10">
    <location>
        <position position="608"/>
    </location>
    <ligand>
        <name>ATP</name>
        <dbReference type="ChEBI" id="CHEBI:30616"/>
    </ligand>
</feature>
<dbReference type="InterPro" id="IPR011009">
    <property type="entry name" value="Kinase-like_dom_sf"/>
</dbReference>
<dbReference type="Proteomes" id="UP000734854">
    <property type="component" value="Unassembled WGS sequence"/>
</dbReference>
<sequence>MYIGLKQINCTKSFKMWSSRKLSFLLGLIRFLLLLQAPTAAMAANPFRADCGGDAYNSSSSFGRSLSDLLSSLTFLSSTSNSANATAGAGSDSVYGLYMCQGDLSGSNCQSCIQTAVAGANQSCPGVRRAIVYYDQCHLRYSDANFFGVVDADGFNMTNPLEVTSSRMAFNVLSDLVQAAPLRRPLMFATNVSDMYPLFALAQCTADLSPDGCRRCLTASLAAIENCCIQRKGWRYLSPSCWIRYEPTPFFGNYPNNLSTYIIRSQCSNIDIQSNSLSARTANLRGLFDDLSAQAPATGFYSASAGDGSDRMYGLGLCAGDDATRGECAACLATAGRAIANECPNKTEGYMWYGPCFLKYSQQRFFGELDTDVHTFCGGAAPVTAEFSRATEAGARSIAQVAWGSPSMYAAGEVVVNATARSYVLAQCTRDLTADRCQICLGGGIGRMTASCGAQSGGWQYLTGSCTVRYEQFRFFNDPSAWIAPGNSPPSSTFDLLLLRLQSNVHFTGGGGRSSKARIIAIVLPIAGASLLGILLLSAWNLRRRKARRSIPQPIDLESLEGRDLIFMGLAAIQAATDNFSIENKLGEGGFGAVYKGVLIDGKEIAVKRLSQRSKQSLSEFENEVKLVAKLRHKNLVRLLGCCFSFSSIDPNKRSQLSWEMRFIVISGVAKGLLYLHEDSLLKIIHRDLKASNVLLDKDMNPKISDFGLAKVYTTEESDMSAPRIVGTYGYMAPEYAMDGCFSVKSDVFSYGVLLLEIISGERNGRGYAEQYGQNLLGRAWELWNDDKATELVDSMLDNNECQAKEAMKCIQIGLLCVQENIEQRPTISEVVLMLQSDHIVLVRPTKPPNFARGYRVS</sequence>
<evidence type="ECO:0000256" key="1">
    <source>
        <dbReference type="ARBA" id="ARBA00022527"/>
    </source>
</evidence>
<dbReference type="FunFam" id="1.10.510.10:FF:000467">
    <property type="entry name" value="Liguleless narrow1"/>
    <property type="match status" value="1"/>
</dbReference>
<keyword evidence="7 10" id="KW-0067">ATP-binding</keyword>
<dbReference type="InterPro" id="IPR000719">
    <property type="entry name" value="Prot_kinase_dom"/>
</dbReference>
<dbReference type="InterPro" id="IPR052059">
    <property type="entry name" value="CR_Ser/Thr_kinase"/>
</dbReference>
<keyword evidence="16" id="KW-1185">Reference proteome</keyword>
<keyword evidence="1" id="KW-0723">Serine/threonine-protein kinase</keyword>
<dbReference type="InterPro" id="IPR008271">
    <property type="entry name" value="Ser/Thr_kinase_AS"/>
</dbReference>
<dbReference type="AlphaFoldDB" id="A0A8J5HEX1"/>
<dbReference type="PROSITE" id="PS51473">
    <property type="entry name" value="GNK2"/>
    <property type="match status" value="4"/>
</dbReference>
<evidence type="ECO:0000256" key="12">
    <source>
        <dbReference type="SAM" id="SignalP"/>
    </source>
</evidence>
<evidence type="ECO:0000256" key="9">
    <source>
        <dbReference type="ARBA" id="ARBA00023180"/>
    </source>
</evidence>
<dbReference type="CDD" id="cd23509">
    <property type="entry name" value="Gnk2-like"/>
    <property type="match status" value="4"/>
</dbReference>
<keyword evidence="4" id="KW-0677">Repeat</keyword>
<evidence type="ECO:0000256" key="6">
    <source>
        <dbReference type="ARBA" id="ARBA00022777"/>
    </source>
</evidence>
<dbReference type="PROSITE" id="PS00108">
    <property type="entry name" value="PROTEIN_KINASE_ST"/>
    <property type="match status" value="1"/>
</dbReference>
<comment type="caution">
    <text evidence="15">The sequence shown here is derived from an EMBL/GenBank/DDBJ whole genome shotgun (WGS) entry which is preliminary data.</text>
</comment>
<feature type="domain" description="Protein kinase" evidence="13">
    <location>
        <begin position="580"/>
        <end position="842"/>
    </location>
</feature>
<evidence type="ECO:0000256" key="11">
    <source>
        <dbReference type="SAM" id="Phobius"/>
    </source>
</evidence>
<dbReference type="InterPro" id="IPR017441">
    <property type="entry name" value="Protein_kinase_ATP_BS"/>
</dbReference>
<evidence type="ECO:0000256" key="10">
    <source>
        <dbReference type="PROSITE-ProRule" id="PRU10141"/>
    </source>
</evidence>
<dbReference type="InterPro" id="IPR001245">
    <property type="entry name" value="Ser-Thr/Tyr_kinase_cat_dom"/>
</dbReference>
<dbReference type="PROSITE" id="PS50011">
    <property type="entry name" value="PROTEIN_KINASE_DOM"/>
    <property type="match status" value="1"/>
</dbReference>
<dbReference type="GO" id="GO:0004674">
    <property type="term" value="F:protein serine/threonine kinase activity"/>
    <property type="evidence" value="ECO:0007669"/>
    <property type="project" value="UniProtKB-KW"/>
</dbReference>
<feature type="domain" description="Gnk2-homologous" evidence="14">
    <location>
        <begin position="44"/>
        <end position="146"/>
    </location>
</feature>
<feature type="chain" id="PRO_5035230712" description="Cysteine-rich receptor-like protein kinase 25" evidence="12">
    <location>
        <begin position="44"/>
        <end position="858"/>
    </location>
</feature>
<keyword evidence="8" id="KW-0675">Receptor</keyword>
<organism evidence="15 16">
    <name type="scientific">Zingiber officinale</name>
    <name type="common">Ginger</name>
    <name type="synonym">Amomum zingiber</name>
    <dbReference type="NCBI Taxonomy" id="94328"/>
    <lineage>
        <taxon>Eukaryota</taxon>
        <taxon>Viridiplantae</taxon>
        <taxon>Streptophyta</taxon>
        <taxon>Embryophyta</taxon>
        <taxon>Tracheophyta</taxon>
        <taxon>Spermatophyta</taxon>
        <taxon>Magnoliopsida</taxon>
        <taxon>Liliopsida</taxon>
        <taxon>Zingiberales</taxon>
        <taxon>Zingiberaceae</taxon>
        <taxon>Zingiber</taxon>
    </lineage>
</organism>
<gene>
    <name evidence="15" type="ORF">ZIOFF_025505</name>
</gene>
<keyword evidence="5 10" id="KW-0547">Nucleotide-binding</keyword>
<accession>A0A8J5HEX1</accession>
<dbReference type="Pfam" id="PF01657">
    <property type="entry name" value="Stress-antifung"/>
    <property type="match status" value="4"/>
</dbReference>